<dbReference type="InterPro" id="IPR029063">
    <property type="entry name" value="SAM-dependent_MTases_sf"/>
</dbReference>
<proteinExistence type="predicted"/>
<evidence type="ECO:0000259" key="1">
    <source>
        <dbReference type="Pfam" id="PF08241"/>
    </source>
</evidence>
<dbReference type="CDD" id="cd02440">
    <property type="entry name" value="AdoMet_MTases"/>
    <property type="match status" value="1"/>
</dbReference>
<dbReference type="Gene3D" id="3.40.50.150">
    <property type="entry name" value="Vaccinia Virus protein VP39"/>
    <property type="match status" value="1"/>
</dbReference>
<dbReference type="AlphaFoldDB" id="A0A934IV45"/>
<dbReference type="GO" id="GO:0032259">
    <property type="term" value="P:methylation"/>
    <property type="evidence" value="ECO:0007669"/>
    <property type="project" value="UniProtKB-KW"/>
</dbReference>
<dbReference type="GO" id="GO:0008757">
    <property type="term" value="F:S-adenosylmethionine-dependent methyltransferase activity"/>
    <property type="evidence" value="ECO:0007669"/>
    <property type="project" value="InterPro"/>
</dbReference>
<feature type="domain" description="Methyltransferase type 11" evidence="1">
    <location>
        <begin position="53"/>
        <end position="148"/>
    </location>
</feature>
<gene>
    <name evidence="2" type="ORF">JCR33_23580</name>
</gene>
<dbReference type="EMBL" id="JAEKJA010000035">
    <property type="protein sequence ID" value="MBJ3778702.1"/>
    <property type="molecule type" value="Genomic_DNA"/>
</dbReference>
<accession>A0A934IV45</accession>
<dbReference type="Proteomes" id="UP000609531">
    <property type="component" value="Unassembled WGS sequence"/>
</dbReference>
<name>A0A934IV45_9HYPH</name>
<keyword evidence="3" id="KW-1185">Reference proteome</keyword>
<dbReference type="InterPro" id="IPR013216">
    <property type="entry name" value="Methyltransf_11"/>
</dbReference>
<evidence type="ECO:0000313" key="3">
    <source>
        <dbReference type="Proteomes" id="UP000609531"/>
    </source>
</evidence>
<dbReference type="Pfam" id="PF08241">
    <property type="entry name" value="Methyltransf_11"/>
    <property type="match status" value="1"/>
</dbReference>
<sequence length="213" mass="22985">MSSPAPSSRTVEGRDVKSAYARWAPIYEIIATPTVPARKIAAKRVNAIGGRFLEAGVGSGSALPLYDPSVSLVGVDLSHDMLKIARERVAKGLPNVEAIVEMDLMSLAFADASFDGVVCMFTITAVPDANKVMREFARVVKPGGVVMIASHFEARRGPWQVTDRILTPFSKRLGWNPSMPIDGVLDVPGLTLESEEQLPPVGLITLLVFRRDA</sequence>
<dbReference type="InterPro" id="IPR050508">
    <property type="entry name" value="Methyltransf_Superfamily"/>
</dbReference>
<keyword evidence="2" id="KW-0808">Transferase</keyword>
<dbReference type="RefSeq" id="WP_198884605.1">
    <property type="nucleotide sequence ID" value="NZ_JAEKJA010000035.1"/>
</dbReference>
<dbReference type="PANTHER" id="PTHR42912">
    <property type="entry name" value="METHYLTRANSFERASE"/>
    <property type="match status" value="1"/>
</dbReference>
<keyword evidence="2" id="KW-0489">Methyltransferase</keyword>
<comment type="caution">
    <text evidence="2">The sequence shown here is derived from an EMBL/GenBank/DDBJ whole genome shotgun (WGS) entry which is preliminary data.</text>
</comment>
<evidence type="ECO:0000313" key="2">
    <source>
        <dbReference type="EMBL" id="MBJ3778702.1"/>
    </source>
</evidence>
<organism evidence="2 3">
    <name type="scientific">Acuticoccus mangrovi</name>
    <dbReference type="NCBI Taxonomy" id="2796142"/>
    <lineage>
        <taxon>Bacteria</taxon>
        <taxon>Pseudomonadati</taxon>
        <taxon>Pseudomonadota</taxon>
        <taxon>Alphaproteobacteria</taxon>
        <taxon>Hyphomicrobiales</taxon>
        <taxon>Amorphaceae</taxon>
        <taxon>Acuticoccus</taxon>
    </lineage>
</organism>
<protein>
    <submittedName>
        <fullName evidence="2">Class I SAM-dependent methyltransferase</fullName>
    </submittedName>
</protein>
<reference evidence="2" key="1">
    <citation type="submission" date="2020-12" db="EMBL/GenBank/DDBJ databases">
        <title>Bacterial taxonomy.</title>
        <authorList>
            <person name="Pan X."/>
        </authorList>
    </citation>
    <scope>NUCLEOTIDE SEQUENCE</scope>
    <source>
        <strain evidence="2">B2012</strain>
    </source>
</reference>
<dbReference type="SUPFAM" id="SSF53335">
    <property type="entry name" value="S-adenosyl-L-methionine-dependent methyltransferases"/>
    <property type="match status" value="1"/>
</dbReference>